<dbReference type="PANTHER" id="PTHR47926:SF427">
    <property type="entry name" value="TETRATRICOPEPTIDE-LIKE HELICAL DOMAIN SUPERFAMILY"/>
    <property type="match status" value="1"/>
</dbReference>
<dbReference type="EMBL" id="JAMYWD010000008">
    <property type="protein sequence ID" value="KAJ4964130.1"/>
    <property type="molecule type" value="Genomic_DNA"/>
</dbReference>
<dbReference type="PROSITE" id="PS51375">
    <property type="entry name" value="PPR"/>
    <property type="match status" value="6"/>
</dbReference>
<name>A0A9Q0K6L7_9MAGN</name>
<evidence type="ECO:0000313" key="4">
    <source>
        <dbReference type="Proteomes" id="UP001141806"/>
    </source>
</evidence>
<dbReference type="FunFam" id="1.25.40.10:FF:000518">
    <property type="entry name" value="Pentatricopeptide repeat-containing protein"/>
    <property type="match status" value="1"/>
</dbReference>
<feature type="repeat" description="PPR" evidence="2">
    <location>
        <begin position="113"/>
        <end position="147"/>
    </location>
</feature>
<dbReference type="Pfam" id="PF13041">
    <property type="entry name" value="PPR_2"/>
    <property type="match status" value="3"/>
</dbReference>
<dbReference type="InterPro" id="IPR002885">
    <property type="entry name" value="PPR_rpt"/>
</dbReference>
<dbReference type="NCBIfam" id="TIGR00756">
    <property type="entry name" value="PPR"/>
    <property type="match status" value="5"/>
</dbReference>
<reference evidence="3" key="1">
    <citation type="journal article" date="2023" name="Plant J.">
        <title>The genome of the king protea, Protea cynaroides.</title>
        <authorList>
            <person name="Chang J."/>
            <person name="Duong T.A."/>
            <person name="Schoeman C."/>
            <person name="Ma X."/>
            <person name="Roodt D."/>
            <person name="Barker N."/>
            <person name="Li Z."/>
            <person name="Van de Peer Y."/>
            <person name="Mizrachi E."/>
        </authorList>
    </citation>
    <scope>NUCLEOTIDE SEQUENCE</scope>
    <source>
        <tissue evidence="3">Young leaves</tissue>
    </source>
</reference>
<dbReference type="InterPro" id="IPR011990">
    <property type="entry name" value="TPR-like_helical_dom_sf"/>
</dbReference>
<keyword evidence="4" id="KW-1185">Reference proteome</keyword>
<dbReference type="InterPro" id="IPR046848">
    <property type="entry name" value="E_motif"/>
</dbReference>
<evidence type="ECO:0008006" key="5">
    <source>
        <dbReference type="Google" id="ProtNLM"/>
    </source>
</evidence>
<feature type="repeat" description="PPR" evidence="2">
    <location>
        <begin position="214"/>
        <end position="249"/>
    </location>
</feature>
<dbReference type="Pfam" id="PF01535">
    <property type="entry name" value="PPR"/>
    <property type="match status" value="6"/>
</dbReference>
<evidence type="ECO:0000256" key="1">
    <source>
        <dbReference type="ARBA" id="ARBA00022737"/>
    </source>
</evidence>
<dbReference type="SUPFAM" id="SSF81901">
    <property type="entry name" value="HCP-like"/>
    <property type="match status" value="1"/>
</dbReference>
<dbReference type="FunFam" id="1.25.40.10:FF:001226">
    <property type="entry name" value="Pentatricopeptide repeat-containing protein At3g03580"/>
    <property type="match status" value="1"/>
</dbReference>
<dbReference type="FunFam" id="1.25.40.10:FF:000144">
    <property type="entry name" value="Pentatricopeptide repeat-containing protein, mitochondrial"/>
    <property type="match status" value="1"/>
</dbReference>
<dbReference type="InterPro" id="IPR046960">
    <property type="entry name" value="PPR_At4g14850-like_plant"/>
</dbReference>
<protein>
    <recommendedName>
        <fullName evidence="5">Pentatricopeptide repeat-containing protein</fullName>
    </recommendedName>
</protein>
<dbReference type="PANTHER" id="PTHR47926">
    <property type="entry name" value="PENTATRICOPEPTIDE REPEAT-CONTAINING PROTEIN"/>
    <property type="match status" value="1"/>
</dbReference>
<dbReference type="FunFam" id="1.25.40.10:FF:000280">
    <property type="entry name" value="Pentatricopeptide repeat-containing protein"/>
    <property type="match status" value="1"/>
</dbReference>
<evidence type="ECO:0000313" key="3">
    <source>
        <dbReference type="EMBL" id="KAJ4964130.1"/>
    </source>
</evidence>
<feature type="repeat" description="PPR" evidence="2">
    <location>
        <begin position="417"/>
        <end position="451"/>
    </location>
</feature>
<dbReference type="GO" id="GO:0009451">
    <property type="term" value="P:RNA modification"/>
    <property type="evidence" value="ECO:0007669"/>
    <property type="project" value="InterPro"/>
</dbReference>
<dbReference type="GO" id="GO:0003723">
    <property type="term" value="F:RNA binding"/>
    <property type="evidence" value="ECO:0007669"/>
    <property type="project" value="InterPro"/>
</dbReference>
<organism evidence="3 4">
    <name type="scientific">Protea cynaroides</name>
    <dbReference type="NCBI Taxonomy" id="273540"/>
    <lineage>
        <taxon>Eukaryota</taxon>
        <taxon>Viridiplantae</taxon>
        <taxon>Streptophyta</taxon>
        <taxon>Embryophyta</taxon>
        <taxon>Tracheophyta</taxon>
        <taxon>Spermatophyta</taxon>
        <taxon>Magnoliopsida</taxon>
        <taxon>Proteales</taxon>
        <taxon>Proteaceae</taxon>
        <taxon>Protea</taxon>
    </lineage>
</organism>
<feature type="repeat" description="PPR" evidence="2">
    <location>
        <begin position="653"/>
        <end position="687"/>
    </location>
</feature>
<dbReference type="Proteomes" id="UP001141806">
    <property type="component" value="Unassembled WGS sequence"/>
</dbReference>
<feature type="repeat" description="PPR" evidence="2">
    <location>
        <begin position="618"/>
        <end position="652"/>
    </location>
</feature>
<keyword evidence="1" id="KW-0677">Repeat</keyword>
<dbReference type="Pfam" id="PF20431">
    <property type="entry name" value="E_motif"/>
    <property type="match status" value="1"/>
</dbReference>
<dbReference type="FunFam" id="1.25.40.10:FF:000073">
    <property type="entry name" value="Pentatricopeptide repeat-containing protein chloroplastic"/>
    <property type="match status" value="1"/>
</dbReference>
<feature type="repeat" description="PPR" evidence="2">
    <location>
        <begin position="316"/>
        <end position="350"/>
    </location>
</feature>
<sequence>MFSAKFLRSTVKFSVNQVPITTQALCLSATTPTSILLTSWTHFSSDIHSFILGLCSSAQSISEAKQAHALAILHGKLDHSLFICGALMLSYATFRDSLTSRLLFEQSSLKGHGAFLWNTLIRAYTIDGFQFDAFEVYNWMVCNGIRPDDHTFPFILKVCADVSANQKGREIHGLVFTLGFNTDVFVGNTLLAFYANSMNLLDAQRVFDEMSERDIVSWNSIITAFSVNGCYLEALRCFFELKLTAGLQPNSVSVVSVLPVCAGLEDEVTASVIHGYAVKAGLDSQVTICNALADTYGKCGNSRASRQIFDGMLDKNAVSWNTMIACLAHKGLNRDALDMFRSMVAAEVKPDSITLSSLLPALVELEYFSMGKELHGYSIRTGMESDIFVANSLIDMYAKSGYSREASNVFYKTNTRNVVTWNAMVANFAQNRLELDAMGLVRQMQVHGECPNSVTFTNVLPACARIGLLHQGKEIHAKSIRMGSVSDLFVSNALTDMYAKCGRLTLARKVFDISFRDEVSYNILIIGYSVSSDCLESLHLFLEMGLTGLKHDTVSFVGVLSACANLAAIKKGKEIHGMCVRKQFHSHIFVANSLLDLYMKCGRIDIAWLVFEGMLCRDVASWNTIILGYGMQGKLDLAIDLFDAMRDDGVEYDSISYIAVLSACSHGGMVEKGRKYFDQMCSQGIKPTQMHYACMVDLLGRAGHLEEAAELIRSLPVAPDANVWGALLGACRVSGDIELARWAAEHLFELKPEHCGYYILLSNMYAEAGNWDEANKVRDFMRSRGVKKNPGCSWVETHDHMHAFMVGERLEAPVSWQWDAESV</sequence>
<evidence type="ECO:0000256" key="2">
    <source>
        <dbReference type="PROSITE-ProRule" id="PRU00708"/>
    </source>
</evidence>
<gene>
    <name evidence="3" type="ORF">NE237_024069</name>
</gene>
<dbReference type="FunFam" id="1.25.40.10:FF:000344">
    <property type="entry name" value="Pentatricopeptide repeat-containing protein"/>
    <property type="match status" value="1"/>
</dbReference>
<accession>A0A9Q0K6L7</accession>
<dbReference type="OrthoDB" id="1880841at2759"/>
<dbReference type="AlphaFoldDB" id="A0A9Q0K6L7"/>
<proteinExistence type="predicted"/>
<comment type="caution">
    <text evidence="3">The sequence shown here is derived from an EMBL/GenBank/DDBJ whole genome shotgun (WGS) entry which is preliminary data.</text>
</comment>
<dbReference type="Gene3D" id="1.25.40.10">
    <property type="entry name" value="Tetratricopeptide repeat domain"/>
    <property type="match status" value="7"/>
</dbReference>